<dbReference type="RefSeq" id="WP_309393822.1">
    <property type="nucleotide sequence ID" value="NZ_JADBEO010000044.1"/>
</dbReference>
<evidence type="ECO:0000313" key="2">
    <source>
        <dbReference type="Proteomes" id="UP001181622"/>
    </source>
</evidence>
<protein>
    <recommendedName>
        <fullName evidence="3">YjbR</fullName>
    </recommendedName>
</protein>
<organism evidence="1 2">
    <name type="scientific">Chelatococcus sambhunathii</name>
    <dbReference type="NCBI Taxonomy" id="363953"/>
    <lineage>
        <taxon>Bacteria</taxon>
        <taxon>Pseudomonadati</taxon>
        <taxon>Pseudomonadota</taxon>
        <taxon>Alphaproteobacteria</taxon>
        <taxon>Hyphomicrobiales</taxon>
        <taxon>Chelatococcaceae</taxon>
        <taxon>Chelatococcus</taxon>
    </lineage>
</organism>
<comment type="caution">
    <text evidence="1">The sequence shown here is derived from an EMBL/GenBank/DDBJ whole genome shotgun (WGS) entry which is preliminary data.</text>
</comment>
<keyword evidence="2" id="KW-1185">Reference proteome</keyword>
<dbReference type="Proteomes" id="UP001181622">
    <property type="component" value="Unassembled WGS sequence"/>
</dbReference>
<sequence>MSVHAGKVVHRLPSGHLIVFSHDRGYAIVVCDKYFKPNVLDLVEADWSRPEEQFVDFSGRKCQFAVLENCSDLVSALSKARRFERQLAVSA</sequence>
<evidence type="ECO:0008006" key="3">
    <source>
        <dbReference type="Google" id="ProtNLM"/>
    </source>
</evidence>
<accession>A0ABU1DJI9</accession>
<proteinExistence type="predicted"/>
<gene>
    <name evidence="1" type="ORF">IHQ68_16610</name>
</gene>
<dbReference type="EMBL" id="JADBEO010000044">
    <property type="protein sequence ID" value="MDR4308241.1"/>
    <property type="molecule type" value="Genomic_DNA"/>
</dbReference>
<evidence type="ECO:0000313" key="1">
    <source>
        <dbReference type="EMBL" id="MDR4308241.1"/>
    </source>
</evidence>
<reference evidence="1" key="1">
    <citation type="submission" date="2020-10" db="EMBL/GenBank/DDBJ databases">
        <authorList>
            <person name="Abbas A."/>
            <person name="Razzaq R."/>
            <person name="Waqas M."/>
            <person name="Abbas N."/>
            <person name="Nielsen T.K."/>
            <person name="Hansen L.H."/>
            <person name="Hussain S."/>
            <person name="Shahid M."/>
        </authorList>
    </citation>
    <scope>NUCLEOTIDE SEQUENCE</scope>
    <source>
        <strain evidence="1">S14</strain>
    </source>
</reference>
<name>A0ABU1DJI9_9HYPH</name>